<organism evidence="1">
    <name type="scientific">marine sediment metagenome</name>
    <dbReference type="NCBI Taxonomy" id="412755"/>
    <lineage>
        <taxon>unclassified sequences</taxon>
        <taxon>metagenomes</taxon>
        <taxon>ecological metagenomes</taxon>
    </lineage>
</organism>
<dbReference type="EMBL" id="LAZR01058919">
    <property type="protein sequence ID" value="KKK68897.1"/>
    <property type="molecule type" value="Genomic_DNA"/>
</dbReference>
<proteinExistence type="predicted"/>
<sequence length="57" mass="6654">MTQYATTEEKFQCAGCELKCTRREMNHKYRESLTCPRCDHPMIVVICQQEGINEVVT</sequence>
<name>A0A0F8XII2_9ZZZZ</name>
<comment type="caution">
    <text evidence="1">The sequence shown here is derived from an EMBL/GenBank/DDBJ whole genome shotgun (WGS) entry which is preliminary data.</text>
</comment>
<dbReference type="AlphaFoldDB" id="A0A0F8XII2"/>
<reference evidence="1" key="1">
    <citation type="journal article" date="2015" name="Nature">
        <title>Complex archaea that bridge the gap between prokaryotes and eukaryotes.</title>
        <authorList>
            <person name="Spang A."/>
            <person name="Saw J.H."/>
            <person name="Jorgensen S.L."/>
            <person name="Zaremba-Niedzwiedzka K."/>
            <person name="Martijn J."/>
            <person name="Lind A.E."/>
            <person name="van Eijk R."/>
            <person name="Schleper C."/>
            <person name="Guy L."/>
            <person name="Ettema T.J."/>
        </authorList>
    </citation>
    <scope>NUCLEOTIDE SEQUENCE</scope>
</reference>
<protein>
    <submittedName>
        <fullName evidence="1">Uncharacterized protein</fullName>
    </submittedName>
</protein>
<evidence type="ECO:0000313" key="1">
    <source>
        <dbReference type="EMBL" id="KKK68897.1"/>
    </source>
</evidence>
<gene>
    <name evidence="1" type="ORF">LCGC14_2939450</name>
</gene>
<accession>A0A0F8XII2</accession>